<dbReference type="InterPro" id="IPR014710">
    <property type="entry name" value="RmlC-like_jellyroll"/>
</dbReference>
<dbReference type="SMART" id="SM00100">
    <property type="entry name" value="cNMP"/>
    <property type="match status" value="1"/>
</dbReference>
<dbReference type="InterPro" id="IPR018490">
    <property type="entry name" value="cNMP-bd_dom_sf"/>
</dbReference>
<dbReference type="SUPFAM" id="SSF51206">
    <property type="entry name" value="cAMP-binding domain-like"/>
    <property type="match status" value="1"/>
</dbReference>
<accession>A0A5C6LQ92</accession>
<protein>
    <submittedName>
        <fullName evidence="2">Crp/Fnr family transcriptional regulator</fullName>
    </submittedName>
</protein>
<dbReference type="InterPro" id="IPR000595">
    <property type="entry name" value="cNMP-bd_dom"/>
</dbReference>
<dbReference type="Proteomes" id="UP000318815">
    <property type="component" value="Unassembled WGS sequence"/>
</dbReference>
<gene>
    <name evidence="2" type="ORF">FEF09_20050</name>
</gene>
<evidence type="ECO:0000313" key="3">
    <source>
        <dbReference type="Proteomes" id="UP000318815"/>
    </source>
</evidence>
<dbReference type="Gene3D" id="2.60.120.10">
    <property type="entry name" value="Jelly Rolls"/>
    <property type="match status" value="1"/>
</dbReference>
<dbReference type="EMBL" id="VOHS01000024">
    <property type="protein sequence ID" value="TWV98726.1"/>
    <property type="molecule type" value="Genomic_DNA"/>
</dbReference>
<comment type="caution">
    <text evidence="2">The sequence shown here is derived from an EMBL/GenBank/DDBJ whole genome shotgun (WGS) entry which is preliminary data.</text>
</comment>
<dbReference type="AlphaFoldDB" id="A0A5C6LQ92"/>
<sequence length="194" mass="23018">MFGPIDQFVARFIQLTPEEQEFFHSLLEYRKVKKKSFLLKEGEVCDYEAYILKGCVRTFYVDQQGAETNLTFAIEDWWVADLASFSEQQPSRQNIETLEDCELLTISYENKNLLYVRIPKFERLFRILLQRTASVMQQRIYASISQTAEERYLAFMERYPAIVQRIPQHHIARYIGVSPEFLSKVRSTMYRKGN</sequence>
<dbReference type="CDD" id="cd00038">
    <property type="entry name" value="CAP_ED"/>
    <property type="match status" value="1"/>
</dbReference>
<keyword evidence="3" id="KW-1185">Reference proteome</keyword>
<proteinExistence type="predicted"/>
<dbReference type="OrthoDB" id="9152304at2"/>
<evidence type="ECO:0000313" key="2">
    <source>
        <dbReference type="EMBL" id="TWV98726.1"/>
    </source>
</evidence>
<feature type="domain" description="Cyclic nucleotide-binding" evidence="1">
    <location>
        <begin position="11"/>
        <end position="109"/>
    </location>
</feature>
<organism evidence="2 3">
    <name type="scientific">Chitinophaga pinensis</name>
    <dbReference type="NCBI Taxonomy" id="79329"/>
    <lineage>
        <taxon>Bacteria</taxon>
        <taxon>Pseudomonadati</taxon>
        <taxon>Bacteroidota</taxon>
        <taxon>Chitinophagia</taxon>
        <taxon>Chitinophagales</taxon>
        <taxon>Chitinophagaceae</taxon>
        <taxon>Chitinophaga</taxon>
    </lineage>
</organism>
<name>A0A5C6LQ92_9BACT</name>
<dbReference type="RefSeq" id="WP_146306754.1">
    <property type="nucleotide sequence ID" value="NZ_VOHS01000024.1"/>
</dbReference>
<dbReference type="Pfam" id="PF00027">
    <property type="entry name" value="cNMP_binding"/>
    <property type="match status" value="1"/>
</dbReference>
<evidence type="ECO:0000259" key="1">
    <source>
        <dbReference type="PROSITE" id="PS50042"/>
    </source>
</evidence>
<reference evidence="2 3" key="1">
    <citation type="submission" date="2019-08" db="EMBL/GenBank/DDBJ databases">
        <title>Whole genome sequencing of chitin degrading bacteria Chitinophaga pinensis YS16.</title>
        <authorList>
            <person name="Singh R.P."/>
            <person name="Manchanda G."/>
            <person name="Maurya I.K."/>
            <person name="Joshi N.K."/>
            <person name="Srivastava A.K."/>
        </authorList>
    </citation>
    <scope>NUCLEOTIDE SEQUENCE [LARGE SCALE GENOMIC DNA]</scope>
    <source>
        <strain evidence="2 3">YS-16</strain>
    </source>
</reference>
<dbReference type="PROSITE" id="PS50042">
    <property type="entry name" value="CNMP_BINDING_3"/>
    <property type="match status" value="1"/>
</dbReference>